<evidence type="ECO:0000313" key="4">
    <source>
        <dbReference type="Proteomes" id="UP000239504"/>
    </source>
</evidence>
<gene>
    <name evidence="3" type="ORF">CW354_20710</name>
</gene>
<keyword evidence="2" id="KW-0812">Transmembrane</keyword>
<name>A0A2S7JYP3_9PROT</name>
<dbReference type="Proteomes" id="UP000239504">
    <property type="component" value="Unassembled WGS sequence"/>
</dbReference>
<evidence type="ECO:0000256" key="1">
    <source>
        <dbReference type="SAM" id="MobiDB-lite"/>
    </source>
</evidence>
<dbReference type="AlphaFoldDB" id="A0A2S7JYP3"/>
<comment type="caution">
    <text evidence="3">The sequence shown here is derived from an EMBL/GenBank/DDBJ whole genome shotgun (WGS) entry which is preliminary data.</text>
</comment>
<evidence type="ECO:0000313" key="3">
    <source>
        <dbReference type="EMBL" id="PQA85373.1"/>
    </source>
</evidence>
<sequence length="169" mass="18301">MFGGQGAFGVLNFILIGAAAAVSGMALGALIGAWFADRKLRKHYQEVRSEIVRLRSVAEKKLAGDDPKLDDLLENLHAAANKAYAAIQAMENQAKFTRLKSDGGKEVIASSRHIIRMIDEYSGAEPEPYVIEPKKKQAPKVTAEPAQNTDAAPVQKALAKKKSAENNQE</sequence>
<accession>A0A2S7JYP3</accession>
<keyword evidence="4" id="KW-1185">Reference proteome</keyword>
<organism evidence="3 4">
    <name type="scientific">Hyphococcus luteus</name>
    <dbReference type="NCBI Taxonomy" id="2058213"/>
    <lineage>
        <taxon>Bacteria</taxon>
        <taxon>Pseudomonadati</taxon>
        <taxon>Pseudomonadota</taxon>
        <taxon>Alphaproteobacteria</taxon>
        <taxon>Parvularculales</taxon>
        <taxon>Parvularculaceae</taxon>
        <taxon>Hyphococcus</taxon>
    </lineage>
</organism>
<keyword evidence="2" id="KW-0472">Membrane</keyword>
<evidence type="ECO:0000256" key="2">
    <source>
        <dbReference type="SAM" id="Phobius"/>
    </source>
</evidence>
<feature type="region of interest" description="Disordered" evidence="1">
    <location>
        <begin position="134"/>
        <end position="169"/>
    </location>
</feature>
<proteinExistence type="predicted"/>
<keyword evidence="2" id="KW-1133">Transmembrane helix</keyword>
<protein>
    <submittedName>
        <fullName evidence="3">Uncharacterized protein</fullName>
    </submittedName>
</protein>
<reference evidence="3 4" key="1">
    <citation type="submission" date="2017-12" db="EMBL/GenBank/DDBJ databases">
        <authorList>
            <person name="Hurst M.R.H."/>
        </authorList>
    </citation>
    <scope>NUCLEOTIDE SEQUENCE [LARGE SCALE GENOMIC DNA]</scope>
    <source>
        <strain evidence="3 4">SY-3-19</strain>
    </source>
</reference>
<dbReference type="EMBL" id="PJCH01000017">
    <property type="protein sequence ID" value="PQA85373.1"/>
    <property type="molecule type" value="Genomic_DNA"/>
</dbReference>
<feature type="transmembrane region" description="Helical" evidence="2">
    <location>
        <begin position="12"/>
        <end position="36"/>
    </location>
</feature>